<dbReference type="Pfam" id="PF04452">
    <property type="entry name" value="Methyltrans_RNA"/>
    <property type="match status" value="1"/>
</dbReference>
<comment type="similarity">
    <text evidence="2 10">Belongs to the RNA methyltransferase RsmE family.</text>
</comment>
<dbReference type="InterPro" id="IPR015947">
    <property type="entry name" value="PUA-like_sf"/>
</dbReference>
<evidence type="ECO:0000259" key="11">
    <source>
        <dbReference type="Pfam" id="PF04452"/>
    </source>
</evidence>
<dbReference type="AlphaFoldDB" id="A0A2S1LWT0"/>
<keyword evidence="7 10" id="KW-0949">S-adenosyl-L-methionine</keyword>
<dbReference type="InterPro" id="IPR046887">
    <property type="entry name" value="RsmE_PUA-like"/>
</dbReference>
<dbReference type="NCBIfam" id="TIGR00046">
    <property type="entry name" value="RsmE family RNA methyltransferase"/>
    <property type="match status" value="1"/>
</dbReference>
<keyword evidence="6 10" id="KW-0808">Transferase</keyword>
<dbReference type="GO" id="GO:0005737">
    <property type="term" value="C:cytoplasm"/>
    <property type="evidence" value="ECO:0007669"/>
    <property type="project" value="UniProtKB-SubCell"/>
</dbReference>
<accession>A0A2S1LWT0</accession>
<dbReference type="Proteomes" id="UP000244655">
    <property type="component" value="Chromosome"/>
</dbReference>
<evidence type="ECO:0000256" key="2">
    <source>
        <dbReference type="ARBA" id="ARBA00005528"/>
    </source>
</evidence>
<keyword evidence="4 10" id="KW-0698">rRNA processing</keyword>
<evidence type="ECO:0000256" key="1">
    <source>
        <dbReference type="ARBA" id="ARBA00004496"/>
    </source>
</evidence>
<evidence type="ECO:0000313" key="14">
    <source>
        <dbReference type="Proteomes" id="UP000244655"/>
    </source>
</evidence>
<feature type="domain" description="Ribosomal RNA small subunit methyltransferase E methyltransferase" evidence="11">
    <location>
        <begin position="73"/>
        <end position="233"/>
    </location>
</feature>
<evidence type="ECO:0000256" key="10">
    <source>
        <dbReference type="PIRNR" id="PIRNR015601"/>
    </source>
</evidence>
<sequence>MKQIVLDDSCLFGNDIVIDDIKIYHYLVDVKRMQVGDTLSVLLKGKEVRFVEIVAIDNKLIKLSTLRIDQIKERDFEIDMFISSLKGRKLDLSLRQIVEIGVDRVNIVNADHSVSKINMDDLEFKSLRFSKVIDEALKQSGNTQAPSVNFYKDFFSIPYSSFVNYYVAHQEGVLLSCGDDISNLGKIGILIGPEGCFSKSEINFFKELDFKFVRFNTPILRADTAIVYSLAYFKVLLEGNNG</sequence>
<protein>
    <recommendedName>
        <fullName evidence="10">Ribosomal RNA small subunit methyltransferase E</fullName>
        <ecNumber evidence="10">2.1.1.193</ecNumber>
    </recommendedName>
</protein>
<keyword evidence="14" id="KW-1185">Reference proteome</keyword>
<dbReference type="GO" id="GO:0070042">
    <property type="term" value="F:rRNA (uridine-N3-)-methyltransferase activity"/>
    <property type="evidence" value="ECO:0007669"/>
    <property type="project" value="TreeGrafter"/>
</dbReference>
<dbReference type="InterPro" id="IPR046886">
    <property type="entry name" value="RsmE_MTase_dom"/>
</dbReference>
<dbReference type="InterPro" id="IPR029026">
    <property type="entry name" value="tRNA_m1G_MTases_N"/>
</dbReference>
<dbReference type="CDD" id="cd18084">
    <property type="entry name" value="RsmE-like"/>
    <property type="match status" value="1"/>
</dbReference>
<evidence type="ECO:0000256" key="3">
    <source>
        <dbReference type="ARBA" id="ARBA00022490"/>
    </source>
</evidence>
<organism evidence="13 14">
    <name type="scientific">Candidatus Borreliella tachyglossi</name>
    <dbReference type="NCBI Taxonomy" id="1964448"/>
    <lineage>
        <taxon>Bacteria</taxon>
        <taxon>Pseudomonadati</taxon>
        <taxon>Spirochaetota</taxon>
        <taxon>Spirochaetia</taxon>
        <taxon>Spirochaetales</taxon>
        <taxon>Borreliaceae</taxon>
        <taxon>Borreliella</taxon>
    </lineage>
</organism>
<dbReference type="Gene3D" id="3.40.1280.10">
    <property type="match status" value="1"/>
</dbReference>
<evidence type="ECO:0000256" key="6">
    <source>
        <dbReference type="ARBA" id="ARBA00022679"/>
    </source>
</evidence>
<dbReference type="SUPFAM" id="SSF75217">
    <property type="entry name" value="alpha/beta knot"/>
    <property type="match status" value="1"/>
</dbReference>
<dbReference type="PANTHER" id="PTHR30027:SF3">
    <property type="entry name" value="16S RRNA (URACIL(1498)-N(3))-METHYLTRANSFERASE"/>
    <property type="match status" value="1"/>
</dbReference>
<dbReference type="SUPFAM" id="SSF88697">
    <property type="entry name" value="PUA domain-like"/>
    <property type="match status" value="1"/>
</dbReference>
<dbReference type="OrthoDB" id="9815641at2"/>
<dbReference type="RefSeq" id="WP_108729141.1">
    <property type="nucleotide sequence ID" value="NZ_CP025785.1"/>
</dbReference>
<dbReference type="PIRSF" id="PIRSF015601">
    <property type="entry name" value="MTase_slr0722"/>
    <property type="match status" value="1"/>
</dbReference>
<comment type="function">
    <text evidence="8 10">Specifically methylates the N3 position of the uracil ring of uridine 1498 (m3U1498) in 16S rRNA. Acts on the fully assembled 30S ribosomal subunit.</text>
</comment>
<dbReference type="InterPro" id="IPR006700">
    <property type="entry name" value="RsmE"/>
</dbReference>
<dbReference type="EC" id="2.1.1.193" evidence="10"/>
<gene>
    <name evidence="13" type="ORF">CR532_01830</name>
</gene>
<evidence type="ECO:0000256" key="9">
    <source>
        <dbReference type="ARBA" id="ARBA00047944"/>
    </source>
</evidence>
<evidence type="ECO:0000259" key="12">
    <source>
        <dbReference type="Pfam" id="PF20260"/>
    </source>
</evidence>
<proteinExistence type="inferred from homology"/>
<evidence type="ECO:0000256" key="8">
    <source>
        <dbReference type="ARBA" id="ARBA00025699"/>
    </source>
</evidence>
<dbReference type="GO" id="GO:0070475">
    <property type="term" value="P:rRNA base methylation"/>
    <property type="evidence" value="ECO:0007669"/>
    <property type="project" value="TreeGrafter"/>
</dbReference>
<comment type="catalytic activity">
    <reaction evidence="9 10">
        <text>uridine(1498) in 16S rRNA + S-adenosyl-L-methionine = N(3)-methyluridine(1498) in 16S rRNA + S-adenosyl-L-homocysteine + H(+)</text>
        <dbReference type="Rhea" id="RHEA:42920"/>
        <dbReference type="Rhea" id="RHEA-COMP:10283"/>
        <dbReference type="Rhea" id="RHEA-COMP:10284"/>
        <dbReference type="ChEBI" id="CHEBI:15378"/>
        <dbReference type="ChEBI" id="CHEBI:57856"/>
        <dbReference type="ChEBI" id="CHEBI:59789"/>
        <dbReference type="ChEBI" id="CHEBI:65315"/>
        <dbReference type="ChEBI" id="CHEBI:74502"/>
        <dbReference type="EC" id="2.1.1.193"/>
    </reaction>
</comment>
<comment type="subcellular location">
    <subcellularLocation>
        <location evidence="1 10">Cytoplasm</location>
    </subcellularLocation>
</comment>
<evidence type="ECO:0000256" key="4">
    <source>
        <dbReference type="ARBA" id="ARBA00022552"/>
    </source>
</evidence>
<dbReference type="Pfam" id="PF20260">
    <property type="entry name" value="PUA_4"/>
    <property type="match status" value="1"/>
</dbReference>
<dbReference type="InterPro" id="IPR029028">
    <property type="entry name" value="Alpha/beta_knot_MTases"/>
</dbReference>
<evidence type="ECO:0000256" key="7">
    <source>
        <dbReference type="ARBA" id="ARBA00022691"/>
    </source>
</evidence>
<name>A0A2S1LWT0_9SPIR</name>
<dbReference type="NCBIfam" id="NF008698">
    <property type="entry name" value="PRK11713.4-5"/>
    <property type="match status" value="1"/>
</dbReference>
<dbReference type="PANTHER" id="PTHR30027">
    <property type="entry name" value="RIBOSOMAL RNA SMALL SUBUNIT METHYLTRANSFERASE E"/>
    <property type="match status" value="1"/>
</dbReference>
<evidence type="ECO:0000313" key="13">
    <source>
        <dbReference type="EMBL" id="AWG42741.1"/>
    </source>
</evidence>
<reference evidence="13 14" key="1">
    <citation type="submission" date="2018-01" db="EMBL/GenBank/DDBJ databases">
        <title>Genome sequence of Borrelia tachyglossi.</title>
        <authorList>
            <person name="Gofton A.W."/>
        </authorList>
    </citation>
    <scope>NUCLEOTIDE SEQUENCE [LARGE SCALE GENOMIC DNA]</scope>
    <source>
        <strain evidence="13 14">Bc-F10-1268</strain>
    </source>
</reference>
<feature type="domain" description="Ribosomal RNA small subunit methyltransferase E PUA-like" evidence="12">
    <location>
        <begin position="18"/>
        <end position="63"/>
    </location>
</feature>
<keyword evidence="5 10" id="KW-0489">Methyltransferase</keyword>
<evidence type="ECO:0000256" key="5">
    <source>
        <dbReference type="ARBA" id="ARBA00022603"/>
    </source>
</evidence>
<keyword evidence="3 10" id="KW-0963">Cytoplasm</keyword>
<dbReference type="EMBL" id="CP025785">
    <property type="protein sequence ID" value="AWG42741.1"/>
    <property type="molecule type" value="Genomic_DNA"/>
</dbReference>